<reference evidence="1" key="1">
    <citation type="journal article" date="2020" name="Stud. Mycol.">
        <title>101 Dothideomycetes genomes: a test case for predicting lifestyles and emergence of pathogens.</title>
        <authorList>
            <person name="Haridas S."/>
            <person name="Albert R."/>
            <person name="Binder M."/>
            <person name="Bloem J."/>
            <person name="Labutti K."/>
            <person name="Salamov A."/>
            <person name="Andreopoulos B."/>
            <person name="Baker S."/>
            <person name="Barry K."/>
            <person name="Bills G."/>
            <person name="Bluhm B."/>
            <person name="Cannon C."/>
            <person name="Castanera R."/>
            <person name="Culley D."/>
            <person name="Daum C."/>
            <person name="Ezra D."/>
            <person name="Gonzalez J."/>
            <person name="Henrissat B."/>
            <person name="Kuo A."/>
            <person name="Liang C."/>
            <person name="Lipzen A."/>
            <person name="Lutzoni F."/>
            <person name="Magnuson J."/>
            <person name="Mondo S."/>
            <person name="Nolan M."/>
            <person name="Ohm R."/>
            <person name="Pangilinan J."/>
            <person name="Park H.-J."/>
            <person name="Ramirez L."/>
            <person name="Alfaro M."/>
            <person name="Sun H."/>
            <person name="Tritt A."/>
            <person name="Yoshinaga Y."/>
            <person name="Zwiers L.-H."/>
            <person name="Turgeon B."/>
            <person name="Goodwin S."/>
            <person name="Spatafora J."/>
            <person name="Crous P."/>
            <person name="Grigoriev I."/>
        </authorList>
    </citation>
    <scope>NUCLEOTIDE SEQUENCE</scope>
    <source>
        <strain evidence="1">CBS 121739</strain>
    </source>
</reference>
<dbReference type="AlphaFoldDB" id="A0A6A6WKD3"/>
<proteinExistence type="predicted"/>
<accession>A0A6A6WKD3</accession>
<sequence>MAHVTHLPNELLCSIADRHLLLPNDCFSFAITCKRIHTGLEISLRRHGELWIQHKSLVIPNYHVDDTADALSGFLSDPYKMNYLTSLTINSFSLDQPTVLTRLFGDFKESLLAKSLEYGLTSTAYIDKAGGTDLLAKQVENILFASGEWPACYSELC</sequence>
<evidence type="ECO:0000313" key="2">
    <source>
        <dbReference type="Proteomes" id="UP000799437"/>
    </source>
</evidence>
<dbReference type="EMBL" id="ML996565">
    <property type="protein sequence ID" value="KAF2762635.1"/>
    <property type="molecule type" value="Genomic_DNA"/>
</dbReference>
<protein>
    <submittedName>
        <fullName evidence="1">Uncharacterized protein</fullName>
    </submittedName>
</protein>
<dbReference type="GeneID" id="54484057"/>
<keyword evidence="2" id="KW-1185">Reference proteome</keyword>
<dbReference type="RefSeq" id="XP_033605086.1">
    <property type="nucleotide sequence ID" value="XM_033743003.1"/>
</dbReference>
<organism evidence="1 2">
    <name type="scientific">Pseudovirgaria hyperparasitica</name>
    <dbReference type="NCBI Taxonomy" id="470096"/>
    <lineage>
        <taxon>Eukaryota</taxon>
        <taxon>Fungi</taxon>
        <taxon>Dikarya</taxon>
        <taxon>Ascomycota</taxon>
        <taxon>Pezizomycotina</taxon>
        <taxon>Dothideomycetes</taxon>
        <taxon>Dothideomycetes incertae sedis</taxon>
        <taxon>Acrospermales</taxon>
        <taxon>Acrospermaceae</taxon>
        <taxon>Pseudovirgaria</taxon>
    </lineage>
</organism>
<dbReference type="Proteomes" id="UP000799437">
    <property type="component" value="Unassembled WGS sequence"/>
</dbReference>
<evidence type="ECO:0000313" key="1">
    <source>
        <dbReference type="EMBL" id="KAF2762635.1"/>
    </source>
</evidence>
<gene>
    <name evidence="1" type="ORF">EJ05DRAFT_471614</name>
</gene>
<name>A0A6A6WKD3_9PEZI</name>